<keyword evidence="2" id="KW-1185">Reference proteome</keyword>
<evidence type="ECO:0000313" key="2">
    <source>
        <dbReference type="Proteomes" id="UP001054821"/>
    </source>
</evidence>
<dbReference type="EMBL" id="JAJFAZ020000005">
    <property type="protein sequence ID" value="KAI5328673.1"/>
    <property type="molecule type" value="Genomic_DNA"/>
</dbReference>
<proteinExistence type="predicted"/>
<accession>A0AAD4Z1Q5</accession>
<name>A0AAD4Z1Q5_PRUDU</name>
<evidence type="ECO:0000313" key="1">
    <source>
        <dbReference type="EMBL" id="KAI5328673.1"/>
    </source>
</evidence>
<sequence length="139" mass="16569">MMHHSRRTRSRSVPIMRRIRLLRRWKWRCYARVSEVVVPQMNLQEVVVAQVVLEEVMARTMTMLETRIGQRPLQIRRWNKVDDKNSSGNNINQMPYRNMAIKEKSASHVSKMTMFAFNKTILLKDVRTRKTTVNPMRNA</sequence>
<gene>
    <name evidence="1" type="ORF">L3X38_028070</name>
</gene>
<dbReference type="AlphaFoldDB" id="A0AAD4Z1Q5"/>
<protein>
    <submittedName>
        <fullName evidence="1">Uncharacterized protein</fullName>
    </submittedName>
</protein>
<reference evidence="1 2" key="1">
    <citation type="journal article" date="2022" name="G3 (Bethesda)">
        <title>Whole-genome sequence and methylome profiling of the almond [Prunus dulcis (Mill.) D.A. Webb] cultivar 'Nonpareil'.</title>
        <authorList>
            <person name="D'Amico-Willman K.M."/>
            <person name="Ouma W.Z."/>
            <person name="Meulia T."/>
            <person name="Sideli G.M."/>
            <person name="Gradziel T.M."/>
            <person name="Fresnedo-Ramirez J."/>
        </authorList>
    </citation>
    <scope>NUCLEOTIDE SEQUENCE [LARGE SCALE GENOMIC DNA]</scope>
    <source>
        <strain evidence="1">Clone GOH B32 T37-40</strain>
    </source>
</reference>
<organism evidence="1 2">
    <name type="scientific">Prunus dulcis</name>
    <name type="common">Almond</name>
    <name type="synonym">Amygdalus dulcis</name>
    <dbReference type="NCBI Taxonomy" id="3755"/>
    <lineage>
        <taxon>Eukaryota</taxon>
        <taxon>Viridiplantae</taxon>
        <taxon>Streptophyta</taxon>
        <taxon>Embryophyta</taxon>
        <taxon>Tracheophyta</taxon>
        <taxon>Spermatophyta</taxon>
        <taxon>Magnoliopsida</taxon>
        <taxon>eudicotyledons</taxon>
        <taxon>Gunneridae</taxon>
        <taxon>Pentapetalae</taxon>
        <taxon>rosids</taxon>
        <taxon>fabids</taxon>
        <taxon>Rosales</taxon>
        <taxon>Rosaceae</taxon>
        <taxon>Amygdaloideae</taxon>
        <taxon>Amygdaleae</taxon>
        <taxon>Prunus</taxon>
    </lineage>
</organism>
<comment type="caution">
    <text evidence="1">The sequence shown here is derived from an EMBL/GenBank/DDBJ whole genome shotgun (WGS) entry which is preliminary data.</text>
</comment>
<dbReference type="Proteomes" id="UP001054821">
    <property type="component" value="Chromosome 5"/>
</dbReference>